<reference evidence="3 4" key="1">
    <citation type="submission" date="2016-08" db="EMBL/GenBank/DDBJ databases">
        <title>A Parts List for Fungal Cellulosomes Revealed by Comparative Genomics.</title>
        <authorList>
            <consortium name="DOE Joint Genome Institute"/>
            <person name="Haitjema C.H."/>
            <person name="Gilmore S.P."/>
            <person name="Henske J.K."/>
            <person name="Solomon K.V."/>
            <person name="De Groot R."/>
            <person name="Kuo A."/>
            <person name="Mondo S.J."/>
            <person name="Salamov A.A."/>
            <person name="Labutti K."/>
            <person name="Zhao Z."/>
            <person name="Chiniquy J."/>
            <person name="Barry K."/>
            <person name="Brewer H.M."/>
            <person name="Purvine S.O."/>
            <person name="Wright A.T."/>
            <person name="Boxma B."/>
            <person name="Van Alen T."/>
            <person name="Hackstein J.H."/>
            <person name="Baker S.E."/>
            <person name="Grigoriev I.V."/>
            <person name="O'Malley M.A."/>
        </authorList>
    </citation>
    <scope>NUCLEOTIDE SEQUENCE [LARGE SCALE GENOMIC DNA]</scope>
    <source>
        <strain evidence="3 4">G1</strain>
    </source>
</reference>
<accession>A0A1Y2ETN7</accession>
<protein>
    <recommendedName>
        <fullName evidence="5">C-type lectin domain-containing protein</fullName>
    </recommendedName>
</protein>
<feature type="region of interest" description="Disordered" evidence="1">
    <location>
        <begin position="126"/>
        <end position="214"/>
    </location>
</feature>
<evidence type="ECO:0000313" key="3">
    <source>
        <dbReference type="EMBL" id="ORY74921.1"/>
    </source>
</evidence>
<evidence type="ECO:0000256" key="1">
    <source>
        <dbReference type="SAM" id="MobiDB-lite"/>
    </source>
</evidence>
<keyword evidence="4" id="KW-1185">Reference proteome</keyword>
<feature type="chain" id="PRO_5012078941" description="C-type lectin domain-containing protein" evidence="2">
    <location>
        <begin position="20"/>
        <end position="225"/>
    </location>
</feature>
<evidence type="ECO:0008006" key="5">
    <source>
        <dbReference type="Google" id="ProtNLM"/>
    </source>
</evidence>
<keyword evidence="2" id="KW-0732">Signal</keyword>
<dbReference type="OrthoDB" id="2150664at2759"/>
<organism evidence="3 4">
    <name type="scientific">Neocallimastix californiae</name>
    <dbReference type="NCBI Taxonomy" id="1754190"/>
    <lineage>
        <taxon>Eukaryota</taxon>
        <taxon>Fungi</taxon>
        <taxon>Fungi incertae sedis</taxon>
        <taxon>Chytridiomycota</taxon>
        <taxon>Chytridiomycota incertae sedis</taxon>
        <taxon>Neocallimastigomycetes</taxon>
        <taxon>Neocallimastigales</taxon>
        <taxon>Neocallimastigaceae</taxon>
        <taxon>Neocallimastix</taxon>
    </lineage>
</organism>
<evidence type="ECO:0000313" key="4">
    <source>
        <dbReference type="Proteomes" id="UP000193920"/>
    </source>
</evidence>
<dbReference type="Proteomes" id="UP000193920">
    <property type="component" value="Unassembled WGS sequence"/>
</dbReference>
<dbReference type="EMBL" id="MCOG01000027">
    <property type="protein sequence ID" value="ORY74921.1"/>
    <property type="molecule type" value="Genomic_DNA"/>
</dbReference>
<dbReference type="AlphaFoldDB" id="A0A1Y2ETN7"/>
<proteinExistence type="predicted"/>
<feature type="compositionally biased region" description="Acidic residues" evidence="1">
    <location>
        <begin position="143"/>
        <end position="165"/>
    </location>
</feature>
<feature type="signal peptide" evidence="2">
    <location>
        <begin position="1"/>
        <end position="19"/>
    </location>
</feature>
<feature type="compositionally biased region" description="Acidic residues" evidence="1">
    <location>
        <begin position="194"/>
        <end position="205"/>
    </location>
</feature>
<evidence type="ECO:0000256" key="2">
    <source>
        <dbReference type="SAM" id="SignalP"/>
    </source>
</evidence>
<name>A0A1Y2ETN7_9FUNG</name>
<comment type="caution">
    <text evidence="3">The sequence shown here is derived from an EMBL/GenBank/DDBJ whole genome shotgun (WGS) entry which is preliminary data.</text>
</comment>
<sequence length="225" mass="24412">MKFVTALLFVAAAFVGINAKCVEEANEEFFLLPATSKAKAEQRCIENGGILAEINDRNQNNAASAVAACTEAESGSVDVWIKSWNTDSYNNVGILMNVNKENKGFTIHQYFENYSKRDSIFEIREEEPEAEPAATESVAPEEPAAEEPAAEEPVAEEPAAEEPVAEEPPVVEEPVVEPPVVEPPVVEPPVVEEPVVEEPQAEEPAEPVFVDDGVGTKYEVLCQVA</sequence>
<feature type="compositionally biased region" description="Pro residues" evidence="1">
    <location>
        <begin position="176"/>
        <end position="187"/>
    </location>
</feature>
<gene>
    <name evidence="3" type="ORF">LY90DRAFT_699145</name>
</gene>
<feature type="compositionally biased region" description="Low complexity" evidence="1">
    <location>
        <begin position="131"/>
        <end position="142"/>
    </location>
</feature>